<dbReference type="Proteomes" id="UP000011688">
    <property type="component" value="Unassembled WGS sequence"/>
</dbReference>
<feature type="transmembrane region" description="Helical" evidence="1">
    <location>
        <begin position="116"/>
        <end position="140"/>
    </location>
</feature>
<reference evidence="2 3" key="1">
    <citation type="journal article" date="2014" name="PLoS Genet.">
        <title>Phylogenetically driven sequencing of extremely halophilic archaea reveals strategies for static and dynamic osmo-response.</title>
        <authorList>
            <person name="Becker E.A."/>
            <person name="Seitzer P.M."/>
            <person name="Tritt A."/>
            <person name="Larsen D."/>
            <person name="Krusor M."/>
            <person name="Yao A.I."/>
            <person name="Wu D."/>
            <person name="Madern D."/>
            <person name="Eisen J.A."/>
            <person name="Darling A.E."/>
            <person name="Facciotti M.T."/>
        </authorList>
    </citation>
    <scope>NUCLEOTIDE SEQUENCE [LARGE SCALE GENOMIC DNA]</scope>
    <source>
        <strain evidence="2 3">DSM 10524</strain>
    </source>
</reference>
<proteinExistence type="predicted"/>
<feature type="transmembrane region" description="Helical" evidence="1">
    <location>
        <begin position="62"/>
        <end position="95"/>
    </location>
</feature>
<sequence>MSEITRRPAVRSSVTAGAVVLVVVLAAGSQSASALGFGAVGGLVFTVGLVTGRHRAVDVGALALFLGVVAGGLEATAVEATIVATVATVVAWDLAHGAIALGDQLGREAETRRLEAVRAFSSLLVGLLSGTVGYAVYVFGGSGQPVAAVVLLLVAAVLIVVGFGGGRAGSSRRRRARY</sequence>
<keyword evidence="1" id="KW-0812">Transmembrane</keyword>
<dbReference type="STRING" id="1227497.C491_15962"/>
<organism evidence="2 3">
    <name type="scientific">Natronococcus amylolyticus DSM 10524</name>
    <dbReference type="NCBI Taxonomy" id="1227497"/>
    <lineage>
        <taxon>Archaea</taxon>
        <taxon>Methanobacteriati</taxon>
        <taxon>Methanobacteriota</taxon>
        <taxon>Stenosarchaea group</taxon>
        <taxon>Halobacteria</taxon>
        <taxon>Halobacteriales</taxon>
        <taxon>Natrialbaceae</taxon>
        <taxon>Natronococcus</taxon>
    </lineage>
</organism>
<feature type="transmembrane region" description="Helical" evidence="1">
    <location>
        <begin position="146"/>
        <end position="165"/>
    </location>
</feature>
<dbReference type="InterPro" id="IPR006311">
    <property type="entry name" value="TAT_signal"/>
</dbReference>
<dbReference type="PROSITE" id="PS51318">
    <property type="entry name" value="TAT"/>
    <property type="match status" value="1"/>
</dbReference>
<name>L9X3R6_9EURY</name>
<evidence type="ECO:0000313" key="2">
    <source>
        <dbReference type="EMBL" id="ELY55228.1"/>
    </source>
</evidence>
<dbReference type="eggNOG" id="arCOG09144">
    <property type="taxonomic scope" value="Archaea"/>
</dbReference>
<evidence type="ECO:0000313" key="3">
    <source>
        <dbReference type="Proteomes" id="UP000011688"/>
    </source>
</evidence>
<protein>
    <submittedName>
        <fullName evidence="2">Uncharacterized protein</fullName>
    </submittedName>
</protein>
<dbReference type="AlphaFoldDB" id="L9X3R6"/>
<dbReference type="EMBL" id="AOIB01000031">
    <property type="protein sequence ID" value="ELY55228.1"/>
    <property type="molecule type" value="Genomic_DNA"/>
</dbReference>
<keyword evidence="1" id="KW-0472">Membrane</keyword>
<keyword evidence="3" id="KW-1185">Reference proteome</keyword>
<dbReference type="RefSeq" id="WP_005557967.1">
    <property type="nucleotide sequence ID" value="NZ_AOIB01000031.1"/>
</dbReference>
<accession>L9X3R6</accession>
<dbReference type="InterPro" id="IPR055941">
    <property type="entry name" value="DUF7519"/>
</dbReference>
<comment type="caution">
    <text evidence="2">The sequence shown here is derived from an EMBL/GenBank/DDBJ whole genome shotgun (WGS) entry which is preliminary data.</text>
</comment>
<evidence type="ECO:0000256" key="1">
    <source>
        <dbReference type="SAM" id="Phobius"/>
    </source>
</evidence>
<dbReference type="PATRIC" id="fig|1227497.3.peg.3226"/>
<gene>
    <name evidence="2" type="ORF">C491_15962</name>
</gene>
<keyword evidence="1" id="KW-1133">Transmembrane helix</keyword>
<dbReference type="Pfam" id="PF24363">
    <property type="entry name" value="DUF7519"/>
    <property type="match status" value="1"/>
</dbReference>